<evidence type="ECO:0000313" key="2">
    <source>
        <dbReference type="EMBL" id="THX23873.1"/>
    </source>
</evidence>
<feature type="compositionally biased region" description="Polar residues" evidence="1">
    <location>
        <begin position="10"/>
        <end position="22"/>
    </location>
</feature>
<gene>
    <name evidence="2" type="ORF">D6D12_08085</name>
</gene>
<feature type="compositionally biased region" description="Acidic residues" evidence="1">
    <location>
        <begin position="169"/>
        <end position="181"/>
    </location>
</feature>
<evidence type="ECO:0000256" key="1">
    <source>
        <dbReference type="SAM" id="MobiDB-lite"/>
    </source>
</evidence>
<feature type="compositionally biased region" description="Low complexity" evidence="1">
    <location>
        <begin position="465"/>
        <end position="474"/>
    </location>
</feature>
<dbReference type="Proteomes" id="UP000310374">
    <property type="component" value="Unassembled WGS sequence"/>
</dbReference>
<comment type="caution">
    <text evidence="2">The sequence shown here is derived from an EMBL/GenBank/DDBJ whole genome shotgun (WGS) entry which is preliminary data.</text>
</comment>
<feature type="region of interest" description="Disordered" evidence="1">
    <location>
        <begin position="90"/>
        <end position="198"/>
    </location>
</feature>
<protein>
    <submittedName>
        <fullName evidence="2">Uncharacterized protein</fullName>
    </submittedName>
</protein>
<name>A0AB74JJL4_AURPU</name>
<feature type="compositionally biased region" description="Polar residues" evidence="1">
    <location>
        <begin position="90"/>
        <end position="107"/>
    </location>
</feature>
<dbReference type="AlphaFoldDB" id="A0AB74JJL4"/>
<feature type="region of interest" description="Disordered" evidence="1">
    <location>
        <begin position="1"/>
        <end position="23"/>
    </location>
</feature>
<dbReference type="EMBL" id="QZAT01000136">
    <property type="protein sequence ID" value="THX23873.1"/>
    <property type="molecule type" value="Genomic_DNA"/>
</dbReference>
<feature type="compositionally biased region" description="Basic and acidic residues" evidence="1">
    <location>
        <begin position="505"/>
        <end position="524"/>
    </location>
</feature>
<feature type="compositionally biased region" description="Polar residues" evidence="1">
    <location>
        <begin position="392"/>
        <end position="417"/>
    </location>
</feature>
<feature type="compositionally biased region" description="Basic and acidic residues" evidence="1">
    <location>
        <begin position="142"/>
        <end position="151"/>
    </location>
</feature>
<proteinExistence type="predicted"/>
<reference evidence="2 3" key="1">
    <citation type="submission" date="2018-10" db="EMBL/GenBank/DDBJ databases">
        <title>Fifty Aureobasidium pullulans genomes reveal a recombining polyextremotolerant generalist.</title>
        <authorList>
            <person name="Gostincar C."/>
            <person name="Turk M."/>
            <person name="Zajc J."/>
            <person name="Gunde-Cimerman N."/>
        </authorList>
    </citation>
    <scope>NUCLEOTIDE SEQUENCE [LARGE SCALE GENOMIC DNA]</scope>
    <source>
        <strain evidence="2 3">EXF-10081</strain>
    </source>
</reference>
<organism evidence="2 3">
    <name type="scientific">Aureobasidium pullulans</name>
    <name type="common">Black yeast</name>
    <name type="synonym">Pullularia pullulans</name>
    <dbReference type="NCBI Taxonomy" id="5580"/>
    <lineage>
        <taxon>Eukaryota</taxon>
        <taxon>Fungi</taxon>
        <taxon>Dikarya</taxon>
        <taxon>Ascomycota</taxon>
        <taxon>Pezizomycotina</taxon>
        <taxon>Dothideomycetes</taxon>
        <taxon>Dothideomycetidae</taxon>
        <taxon>Dothideales</taxon>
        <taxon>Saccotheciaceae</taxon>
        <taxon>Aureobasidium</taxon>
    </lineage>
</organism>
<feature type="region of interest" description="Disordered" evidence="1">
    <location>
        <begin position="743"/>
        <end position="778"/>
    </location>
</feature>
<accession>A0AB74JJL4</accession>
<sequence length="807" mass="88371">MEHNMYQDPFNPSTNYGYSTGVTEPLDNYNDNSYDGITFDQPNSMYSNGNNLGFDANGYGGRGSLAYPQQPLYGQRESQSLTAPARWNGHQSLSAFPSSNSGQSSTIPLGLDGSSHQNLDQEEGFFPTSSHGNGDQAPGSVEHGEALVEKRGARKQKTTPPGRSKVEQQDSDDEYDSDAEEVENKKKRKSYDQPRHLTRWNSGTDQLLLLALAYECKRRNIDLPWGAASLHLNAYAKPDGSKQHLVKVRKARIYYGLPVPPPFPKQDKEDPQYSDKEILNFATLVYVKPGTEEDANGTPGTMPPIYTPQPIAVGPHLPYYGRPGWPLSVDVADEMMTLLAIRGSQWSTTTPLTVEPPPGTQSIKKNARSAKAIKVEQEDEDDDDFTLKSVRKVSSTPTASQKKKAQLSTKGSASKGSPNKPLGVAKSKRSTPLKKMQSKASLEDTPIRAMTNGMAATGVNSSPVKTPSRKSAAATKKKAKVTKTAPPTPSNEEEMLAMPLLTPAKESEQPHKYGRRDEDVHVEPSETSGDTLLNAPPGFDMGRNLDLQNSGPRSDALGFHDQSMHSQGNRSFGYQSAMPGMPNQSMQRQSNFGNNMPRPTLPGNHHQSMQHQGGQIFDPQPMMVNGSGLSMPAQSNYAYNTHGQQMLHHGQHMAGMQQNHGQIWQTQNSMANNNMSQAMQPMQQMPMQQMYNLMPQPGTMQQQQQQQFVPASGFPGFGMDAGLMAREPMPGYVDEMSEYMTSTGHSMAESPRLSLGSGNTRPSGISPDVADSKPQQGDASMFGDLMLVDMNGELVDDDFNSDLTPNY</sequence>
<evidence type="ECO:0000313" key="3">
    <source>
        <dbReference type="Proteomes" id="UP000310374"/>
    </source>
</evidence>
<feature type="region of interest" description="Disordered" evidence="1">
    <location>
        <begin position="348"/>
        <end position="535"/>
    </location>
</feature>